<evidence type="ECO:0000259" key="4">
    <source>
        <dbReference type="PROSITE" id="PS51118"/>
    </source>
</evidence>
<reference evidence="5" key="2">
    <citation type="journal article" date="2021" name="PeerJ">
        <title>Extensive microbial diversity within the chicken gut microbiome revealed by metagenomics and culture.</title>
        <authorList>
            <person name="Gilroy R."/>
            <person name="Ravi A."/>
            <person name="Getino M."/>
            <person name="Pursley I."/>
            <person name="Horton D.L."/>
            <person name="Alikhan N.F."/>
            <person name="Baker D."/>
            <person name="Gharbi K."/>
            <person name="Hall N."/>
            <person name="Watson M."/>
            <person name="Adriaenssens E.M."/>
            <person name="Foster-Nyarko E."/>
            <person name="Jarju S."/>
            <person name="Secka A."/>
            <person name="Antonio M."/>
            <person name="Oren A."/>
            <person name="Chaudhuri R.R."/>
            <person name="La Ragione R."/>
            <person name="Hildebrand F."/>
            <person name="Pallen M.J."/>
        </authorList>
    </citation>
    <scope>NUCLEOTIDE SEQUENCE</scope>
    <source>
        <strain evidence="5">2889</strain>
    </source>
</reference>
<evidence type="ECO:0000256" key="2">
    <source>
        <dbReference type="ARBA" id="ARBA00023125"/>
    </source>
</evidence>
<dbReference type="PROSITE" id="PS51118">
    <property type="entry name" value="HTH_HXLR"/>
    <property type="match status" value="1"/>
</dbReference>
<proteinExistence type="predicted"/>
<comment type="caution">
    <text evidence="5">The sequence shown here is derived from an EMBL/GenBank/DDBJ whole genome shotgun (WGS) entry which is preliminary data.</text>
</comment>
<dbReference type="Pfam" id="PF01638">
    <property type="entry name" value="HxlR"/>
    <property type="match status" value="1"/>
</dbReference>
<dbReference type="InterPro" id="IPR002577">
    <property type="entry name" value="HTH_HxlR"/>
</dbReference>
<name>A0A9D9DRL3_9BACT</name>
<sequence>MDRTTIEDAVFPDCPIRNILARLCDKWSLLVIYTLNKASKETVRFKELQREIPDISQKMLTVTLRTLEEDGYVTRTVYPEVPPRVEYALTHRAYSLLPHINALIEWALENKDDIMQARKDRVGKSAG</sequence>
<evidence type="ECO:0000313" key="5">
    <source>
        <dbReference type="EMBL" id="MBO8432341.1"/>
    </source>
</evidence>
<dbReference type="InterPro" id="IPR036390">
    <property type="entry name" value="WH_DNA-bd_sf"/>
</dbReference>
<reference evidence="5" key="1">
    <citation type="submission" date="2020-10" db="EMBL/GenBank/DDBJ databases">
        <authorList>
            <person name="Gilroy R."/>
        </authorList>
    </citation>
    <scope>NUCLEOTIDE SEQUENCE</scope>
    <source>
        <strain evidence="5">2889</strain>
    </source>
</reference>
<dbReference type="SUPFAM" id="SSF46785">
    <property type="entry name" value="Winged helix' DNA-binding domain"/>
    <property type="match status" value="1"/>
</dbReference>
<dbReference type="PANTHER" id="PTHR33204">
    <property type="entry name" value="TRANSCRIPTIONAL REGULATOR, MARR FAMILY"/>
    <property type="match status" value="1"/>
</dbReference>
<dbReference type="PANTHER" id="PTHR33204:SF39">
    <property type="entry name" value="TRANSCRIPTIONAL REGULATORY PROTEIN"/>
    <property type="match status" value="1"/>
</dbReference>
<dbReference type="Proteomes" id="UP000823612">
    <property type="component" value="Unassembled WGS sequence"/>
</dbReference>
<evidence type="ECO:0000313" key="6">
    <source>
        <dbReference type="Proteomes" id="UP000823612"/>
    </source>
</evidence>
<feature type="domain" description="HTH hxlR-type" evidence="4">
    <location>
        <begin position="14"/>
        <end position="115"/>
    </location>
</feature>
<dbReference type="GO" id="GO:0003677">
    <property type="term" value="F:DNA binding"/>
    <property type="evidence" value="ECO:0007669"/>
    <property type="project" value="UniProtKB-KW"/>
</dbReference>
<dbReference type="AlphaFoldDB" id="A0A9D9DRL3"/>
<keyword evidence="1" id="KW-0805">Transcription regulation</keyword>
<organism evidence="5 6">
    <name type="scientific">Candidatus Pullibacteroides excrementavium</name>
    <dbReference type="NCBI Taxonomy" id="2840905"/>
    <lineage>
        <taxon>Bacteria</taxon>
        <taxon>Pseudomonadati</taxon>
        <taxon>Bacteroidota</taxon>
        <taxon>Bacteroidia</taxon>
        <taxon>Bacteroidales</taxon>
        <taxon>Candidatus Pullibacteroides</taxon>
    </lineage>
</organism>
<dbReference type="EMBL" id="JADIMZ010000050">
    <property type="protein sequence ID" value="MBO8432341.1"/>
    <property type="molecule type" value="Genomic_DNA"/>
</dbReference>
<dbReference type="InterPro" id="IPR036388">
    <property type="entry name" value="WH-like_DNA-bd_sf"/>
</dbReference>
<dbReference type="Gene3D" id="1.10.10.10">
    <property type="entry name" value="Winged helix-like DNA-binding domain superfamily/Winged helix DNA-binding domain"/>
    <property type="match status" value="1"/>
</dbReference>
<protein>
    <submittedName>
        <fullName evidence="5">Helix-turn-helix transcriptional regulator</fullName>
    </submittedName>
</protein>
<evidence type="ECO:0000256" key="3">
    <source>
        <dbReference type="ARBA" id="ARBA00023163"/>
    </source>
</evidence>
<evidence type="ECO:0000256" key="1">
    <source>
        <dbReference type="ARBA" id="ARBA00023015"/>
    </source>
</evidence>
<keyword evidence="3" id="KW-0804">Transcription</keyword>
<accession>A0A9D9DRL3</accession>
<keyword evidence="2" id="KW-0238">DNA-binding</keyword>
<gene>
    <name evidence="5" type="ORF">IAB08_03480</name>
</gene>